<protein>
    <submittedName>
        <fullName evidence="2">Tail spike</fullName>
    </submittedName>
</protein>
<dbReference type="EMBL" id="BK015423">
    <property type="protein sequence ID" value="DAE05998.1"/>
    <property type="molecule type" value="Genomic_DNA"/>
</dbReference>
<dbReference type="InterPro" id="IPR040775">
    <property type="entry name" value="Tail_spike_N"/>
</dbReference>
<dbReference type="Gene3D" id="2.10.10.80">
    <property type="match status" value="1"/>
</dbReference>
<sequence>MTTTPTQNPVPSESPYDLKFNAGKIDEFVTSSSTQYQDRFGNNHYTIEGLKQLTLQHIYDLGWNPVGSFQAGTTLNSAGDIIQDATTGIWYRWDNIASLPKIVPSGSTPASTGGVGVGTWQSVDVTDVLRRDLANTAAGKGATLVAFNDPVTGPTTVDAALKTRPTNAALLAGNGSAIGYRFASDSVLRNFHDRFAEVLSILDYVQSTDAGDYSLALQRIFTKYASATGFHVLLPSGFLSFKTKCVYNGTATVSIAGQKNTVVSLEYTAIDTNIVITTSGRIFLEDFEVSVTESASVGLKGGFYLNCTTMDNSHSIRSVRATATINTSGKGVLMFDLYNVSLGSFSDCYIRYFGAYKSVAGSNNIAWRMQATQKISTDSMFRNCSVVACEIPWLISPPVGGTNGAYLEGVTWIGCTIVECLEGPFISGDSSNAYRSPMYRWIGGHINAHRRSFYAYWVSQIYISDAHIYLSYDSSSAPLGNYPIWLEQVTEYDVHNVSIHMFGQTSTDSHGVHVGPGCDLGSVTSITCFTPSAARAVVSYSGSRRCRVGNCVVIYSGSAPASAISLNGTQDLDMGNNTVYAA</sequence>
<accession>A0A8S5PFY2</accession>
<feature type="domain" description="Tail spike TSP1/Gp66 N-terminal" evidence="1">
    <location>
        <begin position="67"/>
        <end position="123"/>
    </location>
</feature>
<dbReference type="Pfam" id="PF18668">
    <property type="entry name" value="Tail_spike_N"/>
    <property type="match status" value="1"/>
</dbReference>
<evidence type="ECO:0000259" key="1">
    <source>
        <dbReference type="Pfam" id="PF18668"/>
    </source>
</evidence>
<proteinExistence type="predicted"/>
<reference evidence="2" key="1">
    <citation type="journal article" date="2021" name="Proc. Natl. Acad. Sci. U.S.A.">
        <title>A Catalog of Tens of Thousands of Viruses from Human Metagenomes Reveals Hidden Associations with Chronic Diseases.</title>
        <authorList>
            <person name="Tisza M.J."/>
            <person name="Buck C.B."/>
        </authorList>
    </citation>
    <scope>NUCLEOTIDE SEQUENCE</scope>
    <source>
        <strain evidence="2">CtCWF2</strain>
    </source>
</reference>
<name>A0A8S5PFY2_9CAUD</name>
<organism evidence="2">
    <name type="scientific">Podoviridae sp. ctCWF2</name>
    <dbReference type="NCBI Taxonomy" id="2825230"/>
    <lineage>
        <taxon>Viruses</taxon>
        <taxon>Duplodnaviria</taxon>
        <taxon>Heunggongvirae</taxon>
        <taxon>Uroviricota</taxon>
        <taxon>Caudoviricetes</taxon>
    </lineage>
</organism>
<evidence type="ECO:0000313" key="2">
    <source>
        <dbReference type="EMBL" id="DAE05998.1"/>
    </source>
</evidence>